<dbReference type="InterPro" id="IPR036358">
    <property type="entry name" value="BTD_sf"/>
</dbReference>
<dbReference type="SUPFAM" id="SSF49417">
    <property type="entry name" value="p53-like transcription factors"/>
    <property type="match status" value="1"/>
</dbReference>
<feature type="compositionally biased region" description="Low complexity" evidence="7">
    <location>
        <begin position="252"/>
        <end position="262"/>
    </location>
</feature>
<evidence type="ECO:0000313" key="11">
    <source>
        <dbReference type="Proteomes" id="UP000807342"/>
    </source>
</evidence>
<evidence type="ECO:0000313" key="10">
    <source>
        <dbReference type="EMBL" id="KAF9455023.1"/>
    </source>
</evidence>
<evidence type="ECO:0008006" key="12">
    <source>
        <dbReference type="Google" id="ProtNLM"/>
    </source>
</evidence>
<protein>
    <recommendedName>
        <fullName evidence="12">LAG1-DNAbind-domain-containing protein</fullName>
    </recommendedName>
</protein>
<dbReference type="GO" id="GO:0001228">
    <property type="term" value="F:DNA-binding transcription activator activity, RNA polymerase II-specific"/>
    <property type="evidence" value="ECO:0007669"/>
    <property type="project" value="InterPro"/>
</dbReference>
<dbReference type="Proteomes" id="UP000807342">
    <property type="component" value="Unassembled WGS sequence"/>
</dbReference>
<feature type="region of interest" description="Disordered" evidence="7">
    <location>
        <begin position="102"/>
        <end position="122"/>
    </location>
</feature>
<evidence type="ECO:0000256" key="2">
    <source>
        <dbReference type="ARBA" id="ARBA00009704"/>
    </source>
</evidence>
<dbReference type="AlphaFoldDB" id="A0A9P5XQE2"/>
<feature type="compositionally biased region" description="Polar residues" evidence="7">
    <location>
        <begin position="237"/>
        <end position="251"/>
    </location>
</feature>
<sequence length="940" mass="100666">MASSPAVLTRSRSAPQPITALAPSAPTSKASLIQRSVSHVDVDKTYEKRRLAAQTTKMRQEFHPPSLAASPPGDPFSLSGFFPTSLYTIGSEAEEWQWLREEGEEEGDQYQEYRGDGEGPVRDGRSAIFSQETSEAIKGEDKLGVLSLKDVSLFSASAGERDYRLMSPYASDDVVDETALYLAQRARREQSEDPFFLNPHLQMASGSADSQPDHNSAHQSRSATPAHQVANLLVSAKQPSPQSTTLNSPKNTTSPVPDSTPTVPAPDPNASLHSILAASKKDVIPNGQQLPPWNASNPTQPHNPNPAPPIVAPVQSTGKRKLEDAEADDPHSKIRRIVRDHVSQDPARVMPMTTVICLHAAVAQKSYGSEKRFLCPPPVVHIEGPLWHMRNQQLSMAVVSESGERSFEQKAPLDNNMTASFKFLHVTGTAKAKSFQLSLDIAEPPPPALTPEGGESTAGRIWATFDSAPVTIISKPSKKTAKTRNISSCILAGGPVSLFNRINSQTVRTKYMTIDHAQLCASNVAWSAFNVNVVRRPGGEAPAVGGPQPVTYGCEIILSDTHSGISTSPLIIRKVDKGRVSNDDGGPVSQMQKIALQRVSPDGSRHYLSAAGPLPGTNGVVAPPAPGMSTQAGTHPLMFQSPRIRDEVKDGQRVISDEVDDYLCWTIVGISKFQYTFFDAFGQNNNIPELPITPFPTLFTAPVYRPASNTIELTVSNFFYEDPNTRQQTPLDVYLGNLGPLRLRVYQTAAPGPLTNISPFVQSLPGPQGLEGAPGPSDPATGSPLSPAAPPPRYMPAGPLHTIVVVEMPPLQDIIKALEDDSLPPHSEPQGSRQSPEGGSASHEGRNGNGTIPATSVPPPPPPQSITGRTLPLLFIRSSDGVGYHSGRTIACENVFQSVDLNAMAAANPPNGTSVDANWLAAAQAAAAESGLHGWTLRVM</sequence>
<accession>A0A9P5XQE2</accession>
<evidence type="ECO:0000256" key="5">
    <source>
        <dbReference type="ARBA" id="ARBA00023163"/>
    </source>
</evidence>
<comment type="similarity">
    <text evidence="2">Belongs to the Su(H) family.</text>
</comment>
<feature type="domain" description="RBP-J/Cbf11/Cbf12 DNA binding" evidence="8">
    <location>
        <begin position="354"/>
        <end position="487"/>
    </location>
</feature>
<evidence type="ECO:0000256" key="1">
    <source>
        <dbReference type="ARBA" id="ARBA00004123"/>
    </source>
</evidence>
<keyword evidence="3" id="KW-0805">Transcription regulation</keyword>
<keyword evidence="11" id="KW-1185">Reference proteome</keyword>
<dbReference type="GO" id="GO:0005634">
    <property type="term" value="C:nucleus"/>
    <property type="evidence" value="ECO:0007669"/>
    <property type="project" value="UniProtKB-SubCell"/>
</dbReference>
<comment type="caution">
    <text evidence="10">The sequence shown here is derived from an EMBL/GenBank/DDBJ whole genome shotgun (WGS) entry which is preliminary data.</text>
</comment>
<dbReference type="OrthoDB" id="5600360at2759"/>
<feature type="region of interest" description="Disordered" evidence="7">
    <location>
        <begin position="200"/>
        <end position="225"/>
    </location>
</feature>
<feature type="compositionally biased region" description="Polar residues" evidence="7">
    <location>
        <begin position="286"/>
        <end position="297"/>
    </location>
</feature>
<dbReference type="InterPro" id="IPR037095">
    <property type="entry name" value="RBP-J/Cbf11_DNA-bd_sf"/>
</dbReference>
<feature type="region of interest" description="Disordered" evidence="7">
    <location>
        <begin position="1"/>
        <end position="32"/>
    </location>
</feature>
<dbReference type="SMART" id="SM01268">
    <property type="entry name" value="BTD"/>
    <property type="match status" value="1"/>
</dbReference>
<comment type="subcellular location">
    <subcellularLocation>
        <location evidence="1">Nucleus</location>
    </subcellularLocation>
</comment>
<dbReference type="Pfam" id="PF09271">
    <property type="entry name" value="LAG1-DNAbind"/>
    <property type="match status" value="2"/>
</dbReference>
<feature type="region of interest" description="Disordered" evidence="7">
    <location>
        <begin position="757"/>
        <end position="794"/>
    </location>
</feature>
<gene>
    <name evidence="10" type="ORF">P691DRAFT_780361</name>
</gene>
<dbReference type="GO" id="GO:0000978">
    <property type="term" value="F:RNA polymerase II cis-regulatory region sequence-specific DNA binding"/>
    <property type="evidence" value="ECO:0007669"/>
    <property type="project" value="InterPro"/>
</dbReference>
<dbReference type="PANTHER" id="PTHR10665">
    <property type="entry name" value="RECOMBINING BINDING PROTEIN SUPPRESSOR OF HAIRLESS"/>
    <property type="match status" value="1"/>
</dbReference>
<evidence type="ECO:0000259" key="9">
    <source>
        <dbReference type="SMART" id="SM01268"/>
    </source>
</evidence>
<dbReference type="Gene3D" id="2.80.10.50">
    <property type="match status" value="1"/>
</dbReference>
<keyword evidence="6" id="KW-0539">Nucleus</keyword>
<reference evidence="10" key="1">
    <citation type="submission" date="2020-11" db="EMBL/GenBank/DDBJ databases">
        <authorList>
            <consortium name="DOE Joint Genome Institute"/>
            <person name="Ahrendt S."/>
            <person name="Riley R."/>
            <person name="Andreopoulos W."/>
            <person name="Labutti K."/>
            <person name="Pangilinan J."/>
            <person name="Ruiz-Duenas F.J."/>
            <person name="Barrasa J.M."/>
            <person name="Sanchez-Garcia M."/>
            <person name="Camarero S."/>
            <person name="Miyauchi S."/>
            <person name="Serrano A."/>
            <person name="Linde D."/>
            <person name="Babiker R."/>
            <person name="Drula E."/>
            <person name="Ayuso-Fernandez I."/>
            <person name="Pacheco R."/>
            <person name="Padilla G."/>
            <person name="Ferreira P."/>
            <person name="Barriuso J."/>
            <person name="Kellner H."/>
            <person name="Castanera R."/>
            <person name="Alfaro M."/>
            <person name="Ramirez L."/>
            <person name="Pisabarro A.G."/>
            <person name="Kuo A."/>
            <person name="Tritt A."/>
            <person name="Lipzen A."/>
            <person name="He G."/>
            <person name="Yan M."/>
            <person name="Ng V."/>
            <person name="Cullen D."/>
            <person name="Martin F."/>
            <person name="Rosso M.-N."/>
            <person name="Henrissat B."/>
            <person name="Hibbett D."/>
            <person name="Martinez A.T."/>
            <person name="Grigoriev I.V."/>
        </authorList>
    </citation>
    <scope>NUCLEOTIDE SEQUENCE</scope>
    <source>
        <strain evidence="10">MF-IS2</strain>
    </source>
</reference>
<feature type="region of interest" description="Disordered" evidence="7">
    <location>
        <begin position="237"/>
        <end position="270"/>
    </location>
</feature>
<feature type="compositionally biased region" description="Pro residues" evidence="7">
    <location>
        <begin position="301"/>
        <end position="311"/>
    </location>
</feature>
<feature type="compositionally biased region" description="Basic and acidic residues" evidence="7">
    <location>
        <begin position="111"/>
        <end position="122"/>
    </location>
</feature>
<dbReference type="SUPFAM" id="SSF110217">
    <property type="entry name" value="DNA-binding protein LAG-1 (CSL)"/>
    <property type="match status" value="1"/>
</dbReference>
<dbReference type="EMBL" id="MU151051">
    <property type="protein sequence ID" value="KAF9455023.1"/>
    <property type="molecule type" value="Genomic_DNA"/>
</dbReference>
<feature type="region of interest" description="Disordered" evidence="7">
    <location>
        <begin position="284"/>
        <end position="313"/>
    </location>
</feature>
<evidence type="ECO:0000259" key="8">
    <source>
        <dbReference type="SMART" id="SM01267"/>
    </source>
</evidence>
<proteinExistence type="inferred from homology"/>
<dbReference type="InterPro" id="IPR008967">
    <property type="entry name" value="p53-like_TF_DNA-bd_sf"/>
</dbReference>
<evidence type="ECO:0000256" key="7">
    <source>
        <dbReference type="SAM" id="MobiDB-lite"/>
    </source>
</evidence>
<evidence type="ECO:0000256" key="3">
    <source>
        <dbReference type="ARBA" id="ARBA00023015"/>
    </source>
</evidence>
<dbReference type="Gene3D" id="2.60.40.1450">
    <property type="entry name" value="LAG1, DNA binding domain"/>
    <property type="match status" value="1"/>
</dbReference>
<evidence type="ECO:0000256" key="4">
    <source>
        <dbReference type="ARBA" id="ARBA00023125"/>
    </source>
</evidence>
<organism evidence="10 11">
    <name type="scientific">Macrolepiota fuliginosa MF-IS2</name>
    <dbReference type="NCBI Taxonomy" id="1400762"/>
    <lineage>
        <taxon>Eukaryota</taxon>
        <taxon>Fungi</taxon>
        <taxon>Dikarya</taxon>
        <taxon>Basidiomycota</taxon>
        <taxon>Agaricomycotina</taxon>
        <taxon>Agaricomycetes</taxon>
        <taxon>Agaricomycetidae</taxon>
        <taxon>Agaricales</taxon>
        <taxon>Agaricineae</taxon>
        <taxon>Agaricaceae</taxon>
        <taxon>Macrolepiota</taxon>
    </lineage>
</organism>
<dbReference type="InterPro" id="IPR015351">
    <property type="entry name" value="RBP-J/Cbf11/Cbf12_DNA-bd"/>
</dbReference>
<evidence type="ECO:0000256" key="6">
    <source>
        <dbReference type="ARBA" id="ARBA00023242"/>
    </source>
</evidence>
<dbReference type="InterPro" id="IPR015350">
    <property type="entry name" value="Beta-trefoil_DNA-bd_dom"/>
</dbReference>
<name>A0A9P5XQE2_9AGAR</name>
<dbReference type="Pfam" id="PF09270">
    <property type="entry name" value="BTD"/>
    <property type="match status" value="1"/>
</dbReference>
<keyword evidence="4" id="KW-0238">DNA-binding</keyword>
<dbReference type="SMART" id="SM01267">
    <property type="entry name" value="LAG1_DNAbind"/>
    <property type="match status" value="1"/>
</dbReference>
<dbReference type="InterPro" id="IPR040159">
    <property type="entry name" value="CLS_fam"/>
</dbReference>
<feature type="region of interest" description="Disordered" evidence="7">
    <location>
        <begin position="821"/>
        <end position="868"/>
    </location>
</feature>
<feature type="domain" description="Beta-trefoil DNA-binding" evidence="9">
    <location>
        <begin position="488"/>
        <end position="665"/>
    </location>
</feature>
<keyword evidence="5" id="KW-0804">Transcription</keyword>